<dbReference type="InterPro" id="IPR000169">
    <property type="entry name" value="Pept_cys_AS"/>
</dbReference>
<dbReference type="InterPro" id="IPR013128">
    <property type="entry name" value="Peptidase_C1A"/>
</dbReference>
<dbReference type="Pfam" id="PF00112">
    <property type="entry name" value="Peptidase_C1"/>
    <property type="match status" value="1"/>
</dbReference>
<dbReference type="InterPro" id="IPR025660">
    <property type="entry name" value="Pept_his_AS"/>
</dbReference>
<comment type="caution">
    <text evidence="10">The sequence shown here is derived from an EMBL/GenBank/DDBJ whole genome shotgun (WGS) entry which is preliminary data.</text>
</comment>
<dbReference type="PROSITE" id="PS00640">
    <property type="entry name" value="THIOL_PROTEASE_ASN"/>
    <property type="match status" value="1"/>
</dbReference>
<dbReference type="Proteomes" id="UP000814243">
    <property type="component" value="Unassembled WGS sequence"/>
</dbReference>
<dbReference type="CDD" id="cd02620">
    <property type="entry name" value="Peptidase_C1A_CathepsinB"/>
    <property type="match status" value="1"/>
</dbReference>
<dbReference type="Pfam" id="PF08127">
    <property type="entry name" value="Propeptide_C1"/>
    <property type="match status" value="1"/>
</dbReference>
<feature type="domain" description="Peptidase C1A papain C-terminal" evidence="9">
    <location>
        <begin position="102"/>
        <end position="351"/>
    </location>
</feature>
<evidence type="ECO:0000313" key="10">
    <source>
        <dbReference type="EMBL" id="KAH9633324.1"/>
    </source>
</evidence>
<dbReference type="PROSITE" id="PS00139">
    <property type="entry name" value="THIOL_PROTEASE_CYS"/>
    <property type="match status" value="1"/>
</dbReference>
<evidence type="ECO:0000256" key="7">
    <source>
        <dbReference type="ARBA" id="ARBA00023157"/>
    </source>
</evidence>
<protein>
    <recommendedName>
        <fullName evidence="9">Peptidase C1A papain C-terminal domain-containing protein</fullName>
    </recommendedName>
</protein>
<dbReference type="EMBL" id="JACEFF010000655">
    <property type="protein sequence ID" value="KAH9633324.1"/>
    <property type="molecule type" value="Genomic_DNA"/>
</dbReference>
<organism evidence="10 11">
    <name type="scientific">Spodoptera exigua</name>
    <name type="common">Beet armyworm</name>
    <name type="synonym">Noctua fulgens</name>
    <dbReference type="NCBI Taxonomy" id="7107"/>
    <lineage>
        <taxon>Eukaryota</taxon>
        <taxon>Metazoa</taxon>
        <taxon>Ecdysozoa</taxon>
        <taxon>Arthropoda</taxon>
        <taxon>Hexapoda</taxon>
        <taxon>Insecta</taxon>
        <taxon>Pterygota</taxon>
        <taxon>Neoptera</taxon>
        <taxon>Endopterygota</taxon>
        <taxon>Lepidoptera</taxon>
        <taxon>Glossata</taxon>
        <taxon>Ditrysia</taxon>
        <taxon>Noctuoidea</taxon>
        <taxon>Noctuidae</taxon>
        <taxon>Amphipyrinae</taxon>
        <taxon>Spodoptera</taxon>
    </lineage>
</organism>
<dbReference type="GO" id="GO:0006508">
    <property type="term" value="P:proteolysis"/>
    <property type="evidence" value="ECO:0007669"/>
    <property type="project" value="UniProtKB-KW"/>
</dbReference>
<evidence type="ECO:0000256" key="5">
    <source>
        <dbReference type="ARBA" id="ARBA00022807"/>
    </source>
</evidence>
<sequence length="355" mass="39812">MSTSHIIAYTYEMSSKMAVNWVALVVLCVLVAVNSDQELDPMSDEFIDLINSKQNFWTAGRNFPENTPFSYIQNLLCVLEDKYFHDLEKVDHLDDVETRDNLPESFDPREKWPNCASLSEIRDQGSCGSCWALGAVEAMTDRYCTYSNGQQNFHFSAHDLLTCCDSCGDGCHGGYPTAAWNYWKESGIVSGGNYNSREGCRPYGIPPCNHTIGNGPLPPCTNEVDTPPCDRTCESGYGTEYTKDKRFAKRVFSIDSNEESIKVELYKNGPIEVSFDVYTDFGHYKKGVYVHTEGAQAGRHAVKLLGWGVENGVKYWLIANSWNPGWGDNGYFKILRGENHCRIEGQAIAGEPLFV</sequence>
<keyword evidence="6" id="KW-0865">Zymogen</keyword>
<dbReference type="InterPro" id="IPR025661">
    <property type="entry name" value="Pept_asp_AS"/>
</dbReference>
<proteinExistence type="inferred from homology"/>
<dbReference type="AlphaFoldDB" id="A0A922MBA8"/>
<dbReference type="FunFam" id="3.90.70.10:FF:000031">
    <property type="entry name" value="Cathepsin B"/>
    <property type="match status" value="1"/>
</dbReference>
<keyword evidence="7" id="KW-1015">Disulfide bond</keyword>
<evidence type="ECO:0000256" key="8">
    <source>
        <dbReference type="SAM" id="SignalP"/>
    </source>
</evidence>
<evidence type="ECO:0000256" key="6">
    <source>
        <dbReference type="ARBA" id="ARBA00023145"/>
    </source>
</evidence>
<evidence type="ECO:0000256" key="2">
    <source>
        <dbReference type="ARBA" id="ARBA00022670"/>
    </source>
</evidence>
<reference evidence="10" key="1">
    <citation type="journal article" date="2021" name="G3 (Bethesda)">
        <title>Genome and transcriptome analysis of the beet armyworm Spodoptera exigua reveals targets for pest control. .</title>
        <authorList>
            <person name="Simon S."/>
            <person name="Breeschoten T."/>
            <person name="Jansen H.J."/>
            <person name="Dirks R.P."/>
            <person name="Schranz M.E."/>
            <person name="Ros V.I.D."/>
        </authorList>
    </citation>
    <scope>NUCLEOTIDE SEQUENCE</scope>
    <source>
        <strain evidence="10">TB_SE_WUR_2020</strain>
    </source>
</reference>
<name>A0A922MBA8_SPOEX</name>
<gene>
    <name evidence="10" type="ORF">HF086_004038</name>
</gene>
<feature type="chain" id="PRO_5036772492" description="Peptidase C1A papain C-terminal domain-containing protein" evidence="8">
    <location>
        <begin position="36"/>
        <end position="355"/>
    </location>
</feature>
<accession>A0A922MBA8</accession>
<keyword evidence="5" id="KW-0788">Thiol protease</keyword>
<evidence type="ECO:0000256" key="3">
    <source>
        <dbReference type="ARBA" id="ARBA00022729"/>
    </source>
</evidence>
<dbReference type="PROSITE" id="PS00639">
    <property type="entry name" value="THIOL_PROTEASE_HIS"/>
    <property type="match status" value="1"/>
</dbReference>
<comment type="similarity">
    <text evidence="1">Belongs to the peptidase C1 family.</text>
</comment>
<dbReference type="InterPro" id="IPR000668">
    <property type="entry name" value="Peptidase_C1A_C"/>
</dbReference>
<keyword evidence="3 8" id="KW-0732">Signal</keyword>
<dbReference type="InterPro" id="IPR012599">
    <property type="entry name" value="Propeptide_C1A"/>
</dbReference>
<evidence type="ECO:0000259" key="9">
    <source>
        <dbReference type="SMART" id="SM00645"/>
    </source>
</evidence>
<evidence type="ECO:0000256" key="4">
    <source>
        <dbReference type="ARBA" id="ARBA00022801"/>
    </source>
</evidence>
<dbReference type="PRINTS" id="PR00705">
    <property type="entry name" value="PAPAIN"/>
</dbReference>
<keyword evidence="4" id="KW-0378">Hydrolase</keyword>
<dbReference type="GO" id="GO:0004197">
    <property type="term" value="F:cysteine-type endopeptidase activity"/>
    <property type="evidence" value="ECO:0007669"/>
    <property type="project" value="InterPro"/>
</dbReference>
<dbReference type="PANTHER" id="PTHR12411">
    <property type="entry name" value="CYSTEINE PROTEASE FAMILY C1-RELATED"/>
    <property type="match status" value="1"/>
</dbReference>
<dbReference type="Gene3D" id="3.90.70.10">
    <property type="entry name" value="Cysteine proteinases"/>
    <property type="match status" value="1"/>
</dbReference>
<dbReference type="SUPFAM" id="SSF54001">
    <property type="entry name" value="Cysteine proteinases"/>
    <property type="match status" value="1"/>
</dbReference>
<evidence type="ECO:0000313" key="11">
    <source>
        <dbReference type="Proteomes" id="UP000814243"/>
    </source>
</evidence>
<keyword evidence="2" id="KW-0645">Protease</keyword>
<evidence type="ECO:0000256" key="1">
    <source>
        <dbReference type="ARBA" id="ARBA00008455"/>
    </source>
</evidence>
<dbReference type="InterPro" id="IPR038765">
    <property type="entry name" value="Papain-like_cys_pep_sf"/>
</dbReference>
<dbReference type="SMART" id="SM00645">
    <property type="entry name" value="Pept_C1"/>
    <property type="match status" value="1"/>
</dbReference>
<feature type="signal peptide" evidence="8">
    <location>
        <begin position="1"/>
        <end position="35"/>
    </location>
</feature>